<evidence type="ECO:0000313" key="1">
    <source>
        <dbReference type="EMBL" id="GIY69093.1"/>
    </source>
</evidence>
<comment type="caution">
    <text evidence="1">The sequence shown here is derived from an EMBL/GenBank/DDBJ whole genome shotgun (WGS) entry which is preliminary data.</text>
</comment>
<evidence type="ECO:0000313" key="2">
    <source>
        <dbReference type="Proteomes" id="UP001054837"/>
    </source>
</evidence>
<accession>A0AAV4VHV3</accession>
<organism evidence="1 2">
    <name type="scientific">Caerostris darwini</name>
    <dbReference type="NCBI Taxonomy" id="1538125"/>
    <lineage>
        <taxon>Eukaryota</taxon>
        <taxon>Metazoa</taxon>
        <taxon>Ecdysozoa</taxon>
        <taxon>Arthropoda</taxon>
        <taxon>Chelicerata</taxon>
        <taxon>Arachnida</taxon>
        <taxon>Araneae</taxon>
        <taxon>Araneomorphae</taxon>
        <taxon>Entelegynae</taxon>
        <taxon>Araneoidea</taxon>
        <taxon>Araneidae</taxon>
        <taxon>Caerostris</taxon>
    </lineage>
</organism>
<dbReference type="AlphaFoldDB" id="A0AAV4VHV3"/>
<dbReference type="Proteomes" id="UP001054837">
    <property type="component" value="Unassembled WGS sequence"/>
</dbReference>
<sequence>MENMYYNIEQIPACPTIVSIHYEHVNYCIIDDDWMERPFRPFYLSQLNPPPSLLQRTLGCETDKRTCEAFRAKAASFISLGEVYKSKLIHN</sequence>
<name>A0AAV4VHV3_9ARAC</name>
<gene>
    <name evidence="1" type="ORF">CDAR_469101</name>
</gene>
<reference evidence="1 2" key="1">
    <citation type="submission" date="2021-06" db="EMBL/GenBank/DDBJ databases">
        <title>Caerostris darwini draft genome.</title>
        <authorList>
            <person name="Kono N."/>
            <person name="Arakawa K."/>
        </authorList>
    </citation>
    <scope>NUCLEOTIDE SEQUENCE [LARGE SCALE GENOMIC DNA]</scope>
</reference>
<proteinExistence type="predicted"/>
<dbReference type="EMBL" id="BPLQ01013000">
    <property type="protein sequence ID" value="GIY69093.1"/>
    <property type="molecule type" value="Genomic_DNA"/>
</dbReference>
<keyword evidence="2" id="KW-1185">Reference proteome</keyword>
<protein>
    <submittedName>
        <fullName evidence="1">Uncharacterized protein</fullName>
    </submittedName>
</protein>